<dbReference type="InterPro" id="IPR038371">
    <property type="entry name" value="Cu_polyphenol_OxRdtase_sf"/>
</dbReference>
<evidence type="ECO:0000256" key="2">
    <source>
        <dbReference type="ARBA" id="ARBA00007353"/>
    </source>
</evidence>
<comment type="catalytic activity">
    <reaction evidence="7">
        <text>adenosine + H2O + H(+) = inosine + NH4(+)</text>
        <dbReference type="Rhea" id="RHEA:24408"/>
        <dbReference type="ChEBI" id="CHEBI:15377"/>
        <dbReference type="ChEBI" id="CHEBI:15378"/>
        <dbReference type="ChEBI" id="CHEBI:16335"/>
        <dbReference type="ChEBI" id="CHEBI:17596"/>
        <dbReference type="ChEBI" id="CHEBI:28938"/>
        <dbReference type="EC" id="3.5.4.4"/>
    </reaction>
    <physiologicalReaction direction="left-to-right" evidence="7">
        <dbReference type="Rhea" id="RHEA:24409"/>
    </physiologicalReaction>
</comment>
<dbReference type="NCBIfam" id="TIGR00726">
    <property type="entry name" value="peptidoglycan editing factor PgeF"/>
    <property type="match status" value="1"/>
</dbReference>
<dbReference type="Pfam" id="PF02578">
    <property type="entry name" value="Cu-oxidase_4"/>
    <property type="match status" value="1"/>
</dbReference>
<dbReference type="SUPFAM" id="SSF64438">
    <property type="entry name" value="CNF1/YfiH-like putative cysteine hydrolases"/>
    <property type="match status" value="1"/>
</dbReference>
<comment type="catalytic activity">
    <reaction evidence="9">
        <text>S-methyl-5'-thioadenosine + phosphate = 5-(methylsulfanyl)-alpha-D-ribose 1-phosphate + adenine</text>
        <dbReference type="Rhea" id="RHEA:11852"/>
        <dbReference type="ChEBI" id="CHEBI:16708"/>
        <dbReference type="ChEBI" id="CHEBI:17509"/>
        <dbReference type="ChEBI" id="CHEBI:43474"/>
        <dbReference type="ChEBI" id="CHEBI:58533"/>
        <dbReference type="EC" id="2.4.2.28"/>
    </reaction>
    <physiologicalReaction direction="left-to-right" evidence="9">
        <dbReference type="Rhea" id="RHEA:11853"/>
    </physiologicalReaction>
</comment>
<keyword evidence="5" id="KW-0378">Hydrolase</keyword>
<dbReference type="Proteomes" id="UP001276150">
    <property type="component" value="Unassembled WGS sequence"/>
</dbReference>
<keyword evidence="6" id="KW-0862">Zinc</keyword>
<keyword evidence="12" id="KW-1185">Reference proteome</keyword>
<accession>A0ABU4DMI6</accession>
<comment type="caution">
    <text evidence="11">The sequence shown here is derived from an EMBL/GenBank/DDBJ whole genome shotgun (WGS) entry which is preliminary data.</text>
</comment>
<evidence type="ECO:0000313" key="12">
    <source>
        <dbReference type="Proteomes" id="UP001276150"/>
    </source>
</evidence>
<protein>
    <recommendedName>
        <fullName evidence="10">Purine nucleoside phosphorylase</fullName>
    </recommendedName>
</protein>
<reference evidence="11 12" key="1">
    <citation type="submission" date="2022-11" db="EMBL/GenBank/DDBJ databases">
        <title>Deinococcus ZS9-10, Low Temperature and Draught-tolerating, UV-resistant Bacteria from Continental Antarctica.</title>
        <authorList>
            <person name="Cheng L."/>
        </authorList>
    </citation>
    <scope>NUCLEOTIDE SEQUENCE [LARGE SCALE GENOMIC DNA]</scope>
    <source>
        <strain evidence="11 12">ZS9-10</strain>
    </source>
</reference>
<evidence type="ECO:0000256" key="4">
    <source>
        <dbReference type="ARBA" id="ARBA00022723"/>
    </source>
</evidence>
<sequence length="266" mass="27676">MTGDTSQLMLLTAPHLRTPHAFSMRGGGVSVGAYQGLNLDDREDDAQAVAENRRRLAAALDFDPAGFARLDQIHGVGVVTVTGPGVWTGDALTTATPGVLLAIGTADCYPLLFEDAQAGVVGAAHAGWKGTLGHIAEKTVEAMCELGARPERIRAAVGPGICGERYGVGVEVAAKFTEAGLGQFVLTGNGQPHLDLAGANRAVLLEAGLSEENIWLSGRCSTEADFYSYRRDAGKTGRMWAVIGFKTVDLKNGGLKNGGLKNGGEA</sequence>
<evidence type="ECO:0000256" key="1">
    <source>
        <dbReference type="ARBA" id="ARBA00000553"/>
    </source>
</evidence>
<evidence type="ECO:0000313" key="11">
    <source>
        <dbReference type="EMBL" id="MDV6373100.1"/>
    </source>
</evidence>
<evidence type="ECO:0000256" key="6">
    <source>
        <dbReference type="ARBA" id="ARBA00022833"/>
    </source>
</evidence>
<evidence type="ECO:0000256" key="5">
    <source>
        <dbReference type="ARBA" id="ARBA00022801"/>
    </source>
</evidence>
<comment type="catalytic activity">
    <reaction evidence="8">
        <text>adenosine + phosphate = alpha-D-ribose 1-phosphate + adenine</text>
        <dbReference type="Rhea" id="RHEA:27642"/>
        <dbReference type="ChEBI" id="CHEBI:16335"/>
        <dbReference type="ChEBI" id="CHEBI:16708"/>
        <dbReference type="ChEBI" id="CHEBI:43474"/>
        <dbReference type="ChEBI" id="CHEBI:57720"/>
        <dbReference type="EC" id="2.4.2.1"/>
    </reaction>
    <physiologicalReaction direction="left-to-right" evidence="8">
        <dbReference type="Rhea" id="RHEA:27643"/>
    </physiologicalReaction>
</comment>
<evidence type="ECO:0000256" key="8">
    <source>
        <dbReference type="ARBA" id="ARBA00048968"/>
    </source>
</evidence>
<evidence type="ECO:0000256" key="3">
    <source>
        <dbReference type="ARBA" id="ARBA00022679"/>
    </source>
</evidence>
<dbReference type="InterPro" id="IPR003730">
    <property type="entry name" value="Cu_polyphenol_OxRdtase"/>
</dbReference>
<proteinExistence type="inferred from homology"/>
<dbReference type="RefSeq" id="WP_317638394.1">
    <property type="nucleotide sequence ID" value="NZ_JAPMIV010000001.1"/>
</dbReference>
<comment type="similarity">
    <text evidence="2 10">Belongs to the purine nucleoside phosphorylase YfiH/LACC1 family.</text>
</comment>
<evidence type="ECO:0000256" key="9">
    <source>
        <dbReference type="ARBA" id="ARBA00049893"/>
    </source>
</evidence>
<dbReference type="PANTHER" id="PTHR30616">
    <property type="entry name" value="UNCHARACTERIZED PROTEIN YFIH"/>
    <property type="match status" value="1"/>
</dbReference>
<evidence type="ECO:0000256" key="10">
    <source>
        <dbReference type="RuleBase" id="RU361274"/>
    </source>
</evidence>
<name>A0ABU4DMI6_9DEIO</name>
<keyword evidence="3" id="KW-0808">Transferase</keyword>
<gene>
    <name evidence="11" type="primary">pgeF</name>
    <name evidence="11" type="ORF">ORD21_00585</name>
</gene>
<dbReference type="InterPro" id="IPR011324">
    <property type="entry name" value="Cytotoxic_necrot_fac-like_cat"/>
</dbReference>
<evidence type="ECO:0000256" key="7">
    <source>
        <dbReference type="ARBA" id="ARBA00047989"/>
    </source>
</evidence>
<organism evidence="11 12">
    <name type="scientific">Deinococcus arenicola</name>
    <dbReference type="NCBI Taxonomy" id="2994950"/>
    <lineage>
        <taxon>Bacteria</taxon>
        <taxon>Thermotogati</taxon>
        <taxon>Deinococcota</taxon>
        <taxon>Deinococci</taxon>
        <taxon>Deinococcales</taxon>
        <taxon>Deinococcaceae</taxon>
        <taxon>Deinococcus</taxon>
    </lineage>
</organism>
<dbReference type="EMBL" id="JAPMIV010000001">
    <property type="protein sequence ID" value="MDV6373100.1"/>
    <property type="molecule type" value="Genomic_DNA"/>
</dbReference>
<dbReference type="Gene3D" id="3.60.140.10">
    <property type="entry name" value="CNF1/YfiH-like putative cysteine hydrolases"/>
    <property type="match status" value="1"/>
</dbReference>
<comment type="catalytic activity">
    <reaction evidence="1">
        <text>inosine + phosphate = alpha-D-ribose 1-phosphate + hypoxanthine</text>
        <dbReference type="Rhea" id="RHEA:27646"/>
        <dbReference type="ChEBI" id="CHEBI:17368"/>
        <dbReference type="ChEBI" id="CHEBI:17596"/>
        <dbReference type="ChEBI" id="CHEBI:43474"/>
        <dbReference type="ChEBI" id="CHEBI:57720"/>
        <dbReference type="EC" id="2.4.2.1"/>
    </reaction>
    <physiologicalReaction direction="left-to-right" evidence="1">
        <dbReference type="Rhea" id="RHEA:27647"/>
    </physiologicalReaction>
</comment>
<keyword evidence="4" id="KW-0479">Metal-binding</keyword>
<dbReference type="PANTHER" id="PTHR30616:SF2">
    <property type="entry name" value="PURINE NUCLEOSIDE PHOSPHORYLASE LACC1"/>
    <property type="match status" value="1"/>
</dbReference>
<dbReference type="CDD" id="cd16833">
    <property type="entry name" value="YfiH"/>
    <property type="match status" value="1"/>
</dbReference>